<accession>A0A0G2E752</accession>
<dbReference type="InterPro" id="IPR012341">
    <property type="entry name" value="6hp_glycosidase-like_sf"/>
</dbReference>
<feature type="region of interest" description="Disordered" evidence="1">
    <location>
        <begin position="605"/>
        <end position="642"/>
    </location>
</feature>
<dbReference type="SUPFAM" id="SSF48208">
    <property type="entry name" value="Six-hairpin glycosidases"/>
    <property type="match status" value="1"/>
</dbReference>
<dbReference type="InterPro" id="IPR008928">
    <property type="entry name" value="6-hairpin_glycosidase_sf"/>
</dbReference>
<feature type="compositionally biased region" description="Polar residues" evidence="1">
    <location>
        <begin position="606"/>
        <end position="640"/>
    </location>
</feature>
<evidence type="ECO:0000256" key="1">
    <source>
        <dbReference type="SAM" id="MobiDB-lite"/>
    </source>
</evidence>
<name>A0A0G2E752_PHACM</name>
<dbReference type="EMBL" id="LCWF01000121">
    <property type="protein sequence ID" value="KKY18464.1"/>
    <property type="molecule type" value="Genomic_DNA"/>
</dbReference>
<organism evidence="3 4">
    <name type="scientific">Phaeomoniella chlamydospora</name>
    <name type="common">Phaeoacremonium chlamydosporum</name>
    <dbReference type="NCBI Taxonomy" id="158046"/>
    <lineage>
        <taxon>Eukaryota</taxon>
        <taxon>Fungi</taxon>
        <taxon>Dikarya</taxon>
        <taxon>Ascomycota</taxon>
        <taxon>Pezizomycotina</taxon>
        <taxon>Eurotiomycetes</taxon>
        <taxon>Chaetothyriomycetidae</taxon>
        <taxon>Phaeomoniellales</taxon>
        <taxon>Phaeomoniellaceae</taxon>
        <taxon>Phaeomoniella</taxon>
    </lineage>
</organism>
<feature type="domain" description="Spermatogenesis-associated protein 20-like TRX" evidence="2">
    <location>
        <begin position="17"/>
        <end position="186"/>
    </location>
</feature>
<dbReference type="AlphaFoldDB" id="A0A0G2E752"/>
<protein>
    <recommendedName>
        <fullName evidence="2">Spermatogenesis-associated protein 20-like TRX domain-containing protein</fullName>
    </recommendedName>
</protein>
<comment type="caution">
    <text evidence="3">The sequence shown here is derived from an EMBL/GenBank/DDBJ whole genome shotgun (WGS) entry which is preliminary data.</text>
</comment>
<evidence type="ECO:0000259" key="2">
    <source>
        <dbReference type="Pfam" id="PF03190"/>
    </source>
</evidence>
<dbReference type="CDD" id="cd02955">
    <property type="entry name" value="SSP411"/>
    <property type="match status" value="1"/>
</dbReference>
<dbReference type="InterPro" id="IPR024705">
    <property type="entry name" value="Ssp411"/>
</dbReference>
<reference evidence="3 4" key="1">
    <citation type="submission" date="2015-05" db="EMBL/GenBank/DDBJ databases">
        <title>Distinctive expansion of gene families associated with plant cell wall degradation and secondary metabolism in the genomes of grapevine trunk pathogens.</title>
        <authorList>
            <person name="Lawrence D.P."/>
            <person name="Travadon R."/>
            <person name="Rolshausen P.E."/>
            <person name="Baumgartner K."/>
        </authorList>
    </citation>
    <scope>NUCLEOTIDE SEQUENCE [LARGE SCALE GENOMIC DNA]</scope>
    <source>
        <strain evidence="3">UCRPC4</strain>
    </source>
</reference>
<dbReference type="PANTHER" id="PTHR42899">
    <property type="entry name" value="SPERMATOGENESIS-ASSOCIATED PROTEIN 20"/>
    <property type="match status" value="1"/>
</dbReference>
<dbReference type="Gene3D" id="3.40.30.10">
    <property type="entry name" value="Glutaredoxin"/>
    <property type="match status" value="1"/>
</dbReference>
<evidence type="ECO:0000313" key="3">
    <source>
        <dbReference type="EMBL" id="KKY18464.1"/>
    </source>
</evidence>
<evidence type="ECO:0000313" key="4">
    <source>
        <dbReference type="Proteomes" id="UP000053317"/>
    </source>
</evidence>
<dbReference type="GO" id="GO:0005975">
    <property type="term" value="P:carbohydrate metabolic process"/>
    <property type="evidence" value="ECO:0007669"/>
    <property type="project" value="InterPro"/>
</dbReference>
<dbReference type="GO" id="GO:0003824">
    <property type="term" value="F:catalytic activity"/>
    <property type="evidence" value="ECO:0007669"/>
    <property type="project" value="UniProtKB-ARBA"/>
</dbReference>
<reference evidence="3 4" key="2">
    <citation type="submission" date="2015-05" db="EMBL/GenBank/DDBJ databases">
        <authorList>
            <person name="Morales-Cruz A."/>
            <person name="Amrine K.C."/>
            <person name="Cantu D."/>
        </authorList>
    </citation>
    <scope>NUCLEOTIDE SEQUENCE [LARGE SCALE GENOMIC DNA]</scope>
    <source>
        <strain evidence="3">UCRPC4</strain>
    </source>
</reference>
<gene>
    <name evidence="3" type="ORF">UCRPC4_g04933</name>
</gene>
<dbReference type="PANTHER" id="PTHR42899:SF1">
    <property type="entry name" value="SPERMATOGENESIS-ASSOCIATED PROTEIN 20"/>
    <property type="match status" value="1"/>
</dbReference>
<dbReference type="OrthoDB" id="1923667at2759"/>
<proteinExistence type="predicted"/>
<dbReference type="PIRSF" id="PIRSF006402">
    <property type="entry name" value="UCP006402_thioredoxin"/>
    <property type="match status" value="1"/>
</dbReference>
<dbReference type="SUPFAM" id="SSF52833">
    <property type="entry name" value="Thioredoxin-like"/>
    <property type="match status" value="1"/>
</dbReference>
<keyword evidence="4" id="KW-1185">Reference proteome</keyword>
<dbReference type="InterPro" id="IPR036249">
    <property type="entry name" value="Thioredoxin-like_sf"/>
</dbReference>
<dbReference type="Proteomes" id="UP000053317">
    <property type="component" value="Unassembled WGS sequence"/>
</dbReference>
<dbReference type="InterPro" id="IPR004879">
    <property type="entry name" value="Ssp411-like_TRX"/>
</dbReference>
<dbReference type="Gene3D" id="1.50.10.10">
    <property type="match status" value="1"/>
</dbReference>
<dbReference type="Pfam" id="PF03190">
    <property type="entry name" value="Thioredox_DsbH"/>
    <property type="match status" value="1"/>
</dbReference>
<sequence length="802" mass="88364">MATSKAPTGNDSAATLTNRLAESTSPYVRGHKDNPVAWQEWNESTLNLARKLDRLIFLSIGYSACHWCHVMERESFMSPEVAAILNESFIPIKVDRESRPDIDEIYMNYVTATTGSGGWPLNVFITPDLDPVFGGTYWPGPNSTSFPRLAAAESLNFLEVSERVRDVWQMQRQKCLQSAKDISAQLKSFAEEGTHGPHGVDAEPLELDLLDEALNHFRQKYDKINGGFSHAPKFPTPPNLGYLLALGGSGLSTSFSYPKVVRSIAGEDACVQALAMVEHTLVAMSRGGVRDLVGHGFHRYSVTPDWSLPHFEKMLYDNGQLLSVYSAAFSITHNPEILGVIYSLIEYLTSSSSSIVSGVGGLFSSEDADSLPNKSTTSGEKREGAYYVFSRKELAAILPDEQSVQLVASHFNIVPDGNVDQTNDPHDEFLGQNVLSVTATPSKLANDFGHNEEDVVKILKKGRSLLSEYRDRERPRPDTDTKIVVGWNALAIKGLLDAYTVLVGIDEAKAKQALSAAKKIASFIKEELWDPTSLSLKRVWSLMPNGTGKKDENEAFLDDYAYLIQALISLYETTFESQWLQWADQLQVRLNTSFLSPDNHAFYSTPKPSNSVSTTPSEKPNVGDLSSYNPTPTITISSEAPTLPLRLKPGTDNIEPSANAITAQNLLSLATLLEDSKYASLAASTVNAFAVEIVQHPFLFVNMLNQIVRSQVGLRNVTLVTSTPNITGEEVSAILKQNDITRDSRTLVSCVSSGQDSWLKQRNELLRDIKPKENGKDVIMICENGSCRELQAGEKLEDKDEL</sequence>